<dbReference type="InParanoid" id="A0A0C3JLC8"/>
<dbReference type="Proteomes" id="UP000054217">
    <property type="component" value="Unassembled WGS sequence"/>
</dbReference>
<sequence>NFDLRERLHRASMRKFSGLLHIFIEAFGRLSYSDRPDWIDDANKQFMAQLLNMARTLLGLVVEGPEADLVWTTYQNEADE</sequence>
<dbReference type="AlphaFoldDB" id="A0A0C3JLC8"/>
<evidence type="ECO:0000313" key="2">
    <source>
        <dbReference type="Proteomes" id="UP000054217"/>
    </source>
</evidence>
<dbReference type="OrthoDB" id="3366922at2759"/>
<feature type="non-terminal residue" evidence="1">
    <location>
        <position position="1"/>
    </location>
</feature>
<keyword evidence="2" id="KW-1185">Reference proteome</keyword>
<accession>A0A0C3JLC8</accession>
<gene>
    <name evidence="1" type="ORF">M404DRAFT_85227</name>
</gene>
<proteinExistence type="predicted"/>
<dbReference type="HOGENOM" id="CLU_2596668_0_0_1"/>
<reference evidence="2" key="2">
    <citation type="submission" date="2015-01" db="EMBL/GenBank/DDBJ databases">
        <title>Evolutionary Origins and Diversification of the Mycorrhizal Mutualists.</title>
        <authorList>
            <consortium name="DOE Joint Genome Institute"/>
            <consortium name="Mycorrhizal Genomics Consortium"/>
            <person name="Kohler A."/>
            <person name="Kuo A."/>
            <person name="Nagy L.G."/>
            <person name="Floudas D."/>
            <person name="Copeland A."/>
            <person name="Barry K.W."/>
            <person name="Cichocki N."/>
            <person name="Veneault-Fourrey C."/>
            <person name="LaButti K."/>
            <person name="Lindquist E.A."/>
            <person name="Lipzen A."/>
            <person name="Lundell T."/>
            <person name="Morin E."/>
            <person name="Murat C."/>
            <person name="Riley R."/>
            <person name="Ohm R."/>
            <person name="Sun H."/>
            <person name="Tunlid A."/>
            <person name="Henrissat B."/>
            <person name="Grigoriev I.V."/>
            <person name="Hibbett D.S."/>
            <person name="Martin F."/>
        </authorList>
    </citation>
    <scope>NUCLEOTIDE SEQUENCE [LARGE SCALE GENOMIC DNA]</scope>
    <source>
        <strain evidence="2">Marx 270</strain>
    </source>
</reference>
<feature type="non-terminal residue" evidence="1">
    <location>
        <position position="80"/>
    </location>
</feature>
<reference evidence="1 2" key="1">
    <citation type="submission" date="2014-04" db="EMBL/GenBank/DDBJ databases">
        <authorList>
            <consortium name="DOE Joint Genome Institute"/>
            <person name="Kuo A."/>
            <person name="Kohler A."/>
            <person name="Costa M.D."/>
            <person name="Nagy L.G."/>
            <person name="Floudas D."/>
            <person name="Copeland A."/>
            <person name="Barry K.W."/>
            <person name="Cichocki N."/>
            <person name="Veneault-Fourrey C."/>
            <person name="LaButti K."/>
            <person name="Lindquist E.A."/>
            <person name="Lipzen A."/>
            <person name="Lundell T."/>
            <person name="Morin E."/>
            <person name="Murat C."/>
            <person name="Sun H."/>
            <person name="Tunlid A."/>
            <person name="Henrissat B."/>
            <person name="Grigoriev I.V."/>
            <person name="Hibbett D.S."/>
            <person name="Martin F."/>
            <person name="Nordberg H.P."/>
            <person name="Cantor M.N."/>
            <person name="Hua S.X."/>
        </authorList>
    </citation>
    <scope>NUCLEOTIDE SEQUENCE [LARGE SCALE GENOMIC DNA]</scope>
    <source>
        <strain evidence="1 2">Marx 270</strain>
    </source>
</reference>
<organism evidence="1 2">
    <name type="scientific">Pisolithus tinctorius Marx 270</name>
    <dbReference type="NCBI Taxonomy" id="870435"/>
    <lineage>
        <taxon>Eukaryota</taxon>
        <taxon>Fungi</taxon>
        <taxon>Dikarya</taxon>
        <taxon>Basidiomycota</taxon>
        <taxon>Agaricomycotina</taxon>
        <taxon>Agaricomycetes</taxon>
        <taxon>Agaricomycetidae</taxon>
        <taxon>Boletales</taxon>
        <taxon>Sclerodermatineae</taxon>
        <taxon>Pisolithaceae</taxon>
        <taxon>Pisolithus</taxon>
    </lineage>
</organism>
<evidence type="ECO:0000313" key="1">
    <source>
        <dbReference type="EMBL" id="KIO09943.1"/>
    </source>
</evidence>
<name>A0A0C3JLC8_PISTI</name>
<dbReference type="EMBL" id="KN831953">
    <property type="protein sequence ID" value="KIO09943.1"/>
    <property type="molecule type" value="Genomic_DNA"/>
</dbReference>
<protein>
    <submittedName>
        <fullName evidence="1">Uncharacterized protein</fullName>
    </submittedName>
</protein>